<keyword evidence="2" id="KW-0808">Transferase</keyword>
<dbReference type="Gene3D" id="3.30.200.20">
    <property type="entry name" value="Phosphorylase Kinase, domain 1"/>
    <property type="match status" value="1"/>
</dbReference>
<name>A0A5C8HR23_9MICO</name>
<dbReference type="OrthoDB" id="9797603at2"/>
<dbReference type="EMBL" id="VRSW01000001">
    <property type="protein sequence ID" value="TXK05819.1"/>
    <property type="molecule type" value="Genomic_DNA"/>
</dbReference>
<proteinExistence type="predicted"/>
<comment type="caution">
    <text evidence="2">The sequence shown here is derived from an EMBL/GenBank/DDBJ whole genome shotgun (WGS) entry which is preliminary data.</text>
</comment>
<feature type="domain" description="Aminoglycoside phosphotransferase" evidence="1">
    <location>
        <begin position="37"/>
        <end position="260"/>
    </location>
</feature>
<protein>
    <submittedName>
        <fullName evidence="2">Phosphotransferase</fullName>
    </submittedName>
</protein>
<sequence>MANSPAADVTITEPLVRLLLREAELPYADDPLTLAFAGWDNEMWRLGTTRAVRVPRREIAVPLITNEHLVLPRIAALLRPTGVQVPAPLAAMRRTEPFERPWSVVPWFGGTAALNIPRAARTPWAHTLAEALGHLHVPAANDAPINPVRGQALITRDEAMRERLAGLDMPAAIVAAWDAALAAPAWNQEPTWVHGDLHPGNVVVDDDRLVAIVDFGDVTAGDPAYDLAAAWIMFDAAGRQAFVEASPQVEEATWVRARGWAAAIGVTLSAHSDDRPDYADLAREIVNEVVG</sequence>
<reference evidence="2 3" key="1">
    <citation type="submission" date="2019-08" db="EMBL/GenBank/DDBJ databases">
        <authorList>
            <person name="Dong K."/>
        </authorList>
    </citation>
    <scope>NUCLEOTIDE SEQUENCE [LARGE SCALE GENOMIC DNA]</scope>
    <source>
        <strain evidence="2 3">M4-8</strain>
    </source>
</reference>
<dbReference type="Pfam" id="PF01636">
    <property type="entry name" value="APH"/>
    <property type="match status" value="1"/>
</dbReference>
<dbReference type="GO" id="GO:0016740">
    <property type="term" value="F:transferase activity"/>
    <property type="evidence" value="ECO:0007669"/>
    <property type="project" value="UniProtKB-KW"/>
</dbReference>
<dbReference type="InterPro" id="IPR051678">
    <property type="entry name" value="AGP_Transferase"/>
</dbReference>
<dbReference type="PANTHER" id="PTHR21310:SF42">
    <property type="entry name" value="BIFUNCTIONAL AAC_APH"/>
    <property type="match status" value="1"/>
</dbReference>
<gene>
    <name evidence="2" type="ORF">FVP60_02195</name>
</gene>
<evidence type="ECO:0000313" key="2">
    <source>
        <dbReference type="EMBL" id="TXK05819.1"/>
    </source>
</evidence>
<dbReference type="PANTHER" id="PTHR21310">
    <property type="entry name" value="AMINOGLYCOSIDE PHOSPHOTRANSFERASE-RELATED-RELATED"/>
    <property type="match status" value="1"/>
</dbReference>
<evidence type="ECO:0000259" key="1">
    <source>
        <dbReference type="Pfam" id="PF01636"/>
    </source>
</evidence>
<accession>A0A5C8HR23</accession>
<dbReference type="Proteomes" id="UP000321196">
    <property type="component" value="Unassembled WGS sequence"/>
</dbReference>
<keyword evidence="3" id="KW-1185">Reference proteome</keyword>
<dbReference type="InterPro" id="IPR011009">
    <property type="entry name" value="Kinase-like_dom_sf"/>
</dbReference>
<dbReference type="Gene3D" id="3.90.1200.10">
    <property type="match status" value="1"/>
</dbReference>
<evidence type="ECO:0000313" key="3">
    <source>
        <dbReference type="Proteomes" id="UP000321196"/>
    </source>
</evidence>
<dbReference type="RefSeq" id="WP_147824629.1">
    <property type="nucleotide sequence ID" value="NZ_BAAARG010000001.1"/>
</dbReference>
<dbReference type="SUPFAM" id="SSF56112">
    <property type="entry name" value="Protein kinase-like (PK-like)"/>
    <property type="match status" value="1"/>
</dbReference>
<dbReference type="InterPro" id="IPR002575">
    <property type="entry name" value="Aminoglycoside_PTrfase"/>
</dbReference>
<dbReference type="AlphaFoldDB" id="A0A5C8HR23"/>
<organism evidence="2 3">
    <name type="scientific">Microbacterium mitrae</name>
    <dbReference type="NCBI Taxonomy" id="664640"/>
    <lineage>
        <taxon>Bacteria</taxon>
        <taxon>Bacillati</taxon>
        <taxon>Actinomycetota</taxon>
        <taxon>Actinomycetes</taxon>
        <taxon>Micrococcales</taxon>
        <taxon>Microbacteriaceae</taxon>
        <taxon>Microbacterium</taxon>
    </lineage>
</organism>